<reference evidence="1" key="1">
    <citation type="submission" date="2024-02" db="EMBL/GenBank/DDBJ databases">
        <authorList>
            <consortium name="ELIXIR-Norway"/>
            <consortium name="Elixir Norway"/>
        </authorList>
    </citation>
    <scope>NUCLEOTIDE SEQUENCE</scope>
</reference>
<organism evidence="1 2">
    <name type="scientific">Sphagnum jensenii</name>
    <dbReference type="NCBI Taxonomy" id="128206"/>
    <lineage>
        <taxon>Eukaryota</taxon>
        <taxon>Viridiplantae</taxon>
        <taxon>Streptophyta</taxon>
        <taxon>Embryophyta</taxon>
        <taxon>Bryophyta</taxon>
        <taxon>Sphagnophytina</taxon>
        <taxon>Sphagnopsida</taxon>
        <taxon>Sphagnales</taxon>
        <taxon>Sphagnaceae</taxon>
        <taxon>Sphagnum</taxon>
    </lineage>
</organism>
<gene>
    <name evidence="1" type="ORF">CSSPJE1EN1_LOCUS24210</name>
</gene>
<keyword evidence="2" id="KW-1185">Reference proteome</keyword>
<name>A0ABP0XJ88_9BRYO</name>
<accession>A0ABP0XJ88</accession>
<evidence type="ECO:0000313" key="1">
    <source>
        <dbReference type="EMBL" id="CAK9278732.1"/>
    </source>
</evidence>
<dbReference type="EMBL" id="OZ020104">
    <property type="protein sequence ID" value="CAK9278732.1"/>
    <property type="molecule type" value="Genomic_DNA"/>
</dbReference>
<protein>
    <submittedName>
        <fullName evidence="1">Uncharacterized protein</fullName>
    </submittedName>
</protein>
<dbReference type="Proteomes" id="UP001497444">
    <property type="component" value="Chromosome 9"/>
</dbReference>
<evidence type="ECO:0000313" key="2">
    <source>
        <dbReference type="Proteomes" id="UP001497444"/>
    </source>
</evidence>
<sequence>MATQLASHCSLCRLLLHLTDRIYKAEKQNSAGNKNLATGQCVSKASEEEEEEQKLAANYLIRKQAAYSSFLLLVADNFVAAYAHSG</sequence>
<proteinExistence type="predicted"/>